<evidence type="ECO:0000256" key="1">
    <source>
        <dbReference type="SAM" id="MobiDB-lite"/>
    </source>
</evidence>
<evidence type="ECO:0000313" key="3">
    <source>
        <dbReference type="Proteomes" id="UP001280581"/>
    </source>
</evidence>
<feature type="region of interest" description="Disordered" evidence="1">
    <location>
        <begin position="114"/>
        <end position="134"/>
    </location>
</feature>
<accession>A0AAN6RHG5</accession>
<keyword evidence="3" id="KW-1185">Reference proteome</keyword>
<dbReference type="Proteomes" id="UP001280581">
    <property type="component" value="Unassembled WGS sequence"/>
</dbReference>
<gene>
    <name evidence="2" type="ORF">GRF29_77g2229799</name>
</gene>
<dbReference type="EMBL" id="WVTA01000007">
    <property type="protein sequence ID" value="KAK3208850.1"/>
    <property type="molecule type" value="Genomic_DNA"/>
</dbReference>
<name>A0AAN6RHG5_9PLEO</name>
<proteinExistence type="predicted"/>
<sequence length="292" mass="32741">MSRPTSSPHQTIAKIKSLFYSNNPTQCFALCSQLLSSSPNLHPLHISTLHFYTALLHEDIVRSSPLPSTILRACERALSHYHLAISAVQCLIPAEHRIEGKKVHEQSDTYNPDALLSPASWSAPPVRQEEARKRVDSPFEDLFEDGRDEERPDIDGEEGEMLQPVAFQPTRPSALPFPPRHQSLGETHLTHGISTWVLTLHRHIASIQAIVSRTKPSSPSSPRIKKVRFAVNFESSEDLTGGETQDREDVWEVKQRKNAWKRKGGSHDNATPSTNSIYTFHIAHSEQGPPHP</sequence>
<comment type="caution">
    <text evidence="2">The sequence shown here is derived from an EMBL/GenBank/DDBJ whole genome shotgun (WGS) entry which is preliminary data.</text>
</comment>
<protein>
    <submittedName>
        <fullName evidence="2">Uncharacterized protein</fullName>
    </submittedName>
</protein>
<dbReference type="AlphaFoldDB" id="A0AAN6RHG5"/>
<reference evidence="2 3" key="1">
    <citation type="submission" date="2021-02" db="EMBL/GenBank/DDBJ databases">
        <title>Genome assembly of Pseudopithomyces chartarum.</title>
        <authorList>
            <person name="Jauregui R."/>
            <person name="Singh J."/>
            <person name="Voisey C."/>
        </authorList>
    </citation>
    <scope>NUCLEOTIDE SEQUENCE [LARGE SCALE GENOMIC DNA]</scope>
    <source>
        <strain evidence="2 3">AGR01</strain>
    </source>
</reference>
<evidence type="ECO:0000313" key="2">
    <source>
        <dbReference type="EMBL" id="KAK3208850.1"/>
    </source>
</evidence>
<organism evidence="2 3">
    <name type="scientific">Pseudopithomyces chartarum</name>
    <dbReference type="NCBI Taxonomy" id="1892770"/>
    <lineage>
        <taxon>Eukaryota</taxon>
        <taxon>Fungi</taxon>
        <taxon>Dikarya</taxon>
        <taxon>Ascomycota</taxon>
        <taxon>Pezizomycotina</taxon>
        <taxon>Dothideomycetes</taxon>
        <taxon>Pleosporomycetidae</taxon>
        <taxon>Pleosporales</taxon>
        <taxon>Massarineae</taxon>
        <taxon>Didymosphaeriaceae</taxon>
        <taxon>Pseudopithomyces</taxon>
    </lineage>
</organism>